<dbReference type="RefSeq" id="WP_045544490.1">
    <property type="nucleotide sequence ID" value="NZ_AP014649.1"/>
</dbReference>
<evidence type="ECO:0000313" key="11">
    <source>
        <dbReference type="Proteomes" id="UP000470018"/>
    </source>
</evidence>
<evidence type="ECO:0000313" key="8">
    <source>
        <dbReference type="EMBL" id="OWK67274.1"/>
    </source>
</evidence>
<evidence type="ECO:0000256" key="1">
    <source>
        <dbReference type="ARBA" id="ARBA00022722"/>
    </source>
</evidence>
<dbReference type="AlphaFoldDB" id="A0A090C223"/>
<gene>
    <name evidence="7" type="primary">vsr</name>
    <name evidence="8" type="ORF">CBE85_07515</name>
    <name evidence="7" type="ORF">G3N53_09190</name>
    <name evidence="9" type="ORF">J6E47_14985</name>
</gene>
<dbReference type="NCBIfam" id="TIGR00632">
    <property type="entry name" value="vsr"/>
    <property type="match status" value="1"/>
</dbReference>
<evidence type="ECO:0000256" key="5">
    <source>
        <dbReference type="ARBA" id="ARBA00023204"/>
    </source>
</evidence>
<keyword evidence="5 6" id="KW-0234">DNA repair</keyword>
<dbReference type="GO" id="GO:0016787">
    <property type="term" value="F:hydrolase activity"/>
    <property type="evidence" value="ECO:0007669"/>
    <property type="project" value="UniProtKB-KW"/>
</dbReference>
<dbReference type="CDD" id="cd00221">
    <property type="entry name" value="Vsr"/>
    <property type="match status" value="1"/>
</dbReference>
<evidence type="ECO:0000256" key="4">
    <source>
        <dbReference type="ARBA" id="ARBA00022801"/>
    </source>
</evidence>
<dbReference type="InterPro" id="IPR011335">
    <property type="entry name" value="Restrct_endonuc-II-like"/>
</dbReference>
<sequence>MVDKVDTETRSRMMANVKSKNTKPELKVRSLLHRKGLRFRLHGKDLPGKPDIILPKFKAVIFVNGCFWHGHKNCKLSKLPTTRIEFWENKINKNQLNDEKNIENLIKNKWRICILWGCAIKGNKANLETSINIIYEWLHSDSNFIEIEKPLF</sequence>
<dbReference type="REBASE" id="460565">
    <property type="entry name" value="V.AbaKSK6ORF14990P"/>
</dbReference>
<keyword evidence="1 6" id="KW-0540">Nuclease</keyword>
<reference evidence="7 11" key="2">
    <citation type="submission" date="2020-02" db="EMBL/GenBank/DDBJ databases">
        <title>Whole genome shot-gun sequencing of clinical Carbapenem resistant A. baumannii.</title>
        <authorList>
            <person name="Veeraraghavan B."/>
            <person name="Mathur P."/>
            <person name="Vijayakumar S."/>
            <person name="Vasudevan K."/>
            <person name="Lincy M."/>
            <person name="Kirubananthan A."/>
        </authorList>
    </citation>
    <scope>NUCLEOTIDE SEQUENCE [LARGE SCALE GENOMIC DNA]</scope>
    <source>
        <strain evidence="7 11">SP816</strain>
    </source>
</reference>
<reference evidence="9" key="3">
    <citation type="submission" date="2021-03" db="EMBL/GenBank/DDBJ databases">
        <title>Complete genome sequencing of Acinetobacter baumannii.</title>
        <authorList>
            <person name="Yadav B."/>
            <person name="Makwana N."/>
            <person name="Kharat A.S."/>
            <person name="Veeraraghavan B."/>
            <person name="Vijayakumar S."/>
            <person name="Priya M."/>
        </authorList>
    </citation>
    <scope>NUCLEOTIDE SEQUENCE</scope>
    <source>
        <strain evidence="9">KSK6</strain>
    </source>
</reference>
<name>A0A090C223_ACIBA</name>
<accession>A0A090C223</accession>
<keyword evidence="3 6" id="KW-0227">DNA damage</keyword>
<evidence type="ECO:0000313" key="7">
    <source>
        <dbReference type="EMBL" id="NDW41252.1"/>
    </source>
</evidence>
<protein>
    <recommendedName>
        <fullName evidence="6">Very short patch repair endonuclease</fullName>
        <ecNumber evidence="6">3.1.-.-</ecNumber>
    </recommendedName>
</protein>
<evidence type="ECO:0000256" key="6">
    <source>
        <dbReference type="PIRNR" id="PIRNR018267"/>
    </source>
</evidence>
<dbReference type="EMBL" id="JAAGTY010000008">
    <property type="protein sequence ID" value="NDW41252.1"/>
    <property type="molecule type" value="Genomic_DNA"/>
</dbReference>
<dbReference type="Gene3D" id="3.40.960.10">
    <property type="entry name" value="VSR Endonuclease"/>
    <property type="match status" value="1"/>
</dbReference>
<dbReference type="Proteomes" id="UP000470018">
    <property type="component" value="Unassembled WGS sequence"/>
</dbReference>
<evidence type="ECO:0000256" key="3">
    <source>
        <dbReference type="ARBA" id="ARBA00022763"/>
    </source>
</evidence>
<dbReference type="GO" id="GO:0004519">
    <property type="term" value="F:endonuclease activity"/>
    <property type="evidence" value="ECO:0007669"/>
    <property type="project" value="UniProtKB-KW"/>
</dbReference>
<comment type="function">
    <text evidence="6">May nick specific sequences that contain T:G mispairs resulting from m5C-deamination.</text>
</comment>
<evidence type="ECO:0000313" key="9">
    <source>
        <dbReference type="EMBL" id="QTK42700.1"/>
    </source>
</evidence>
<evidence type="ECO:0000256" key="2">
    <source>
        <dbReference type="ARBA" id="ARBA00022759"/>
    </source>
</evidence>
<organism evidence="7 11">
    <name type="scientific">Acinetobacter baumannii</name>
    <dbReference type="NCBI Taxonomy" id="470"/>
    <lineage>
        <taxon>Bacteria</taxon>
        <taxon>Pseudomonadati</taxon>
        <taxon>Pseudomonadota</taxon>
        <taxon>Gammaproteobacteria</taxon>
        <taxon>Moraxellales</taxon>
        <taxon>Moraxellaceae</taxon>
        <taxon>Acinetobacter</taxon>
        <taxon>Acinetobacter calcoaceticus/baumannii complex</taxon>
    </lineage>
</organism>
<keyword evidence="4 6" id="KW-0378">Hydrolase</keyword>
<dbReference type="EMBL" id="CP072270">
    <property type="protein sequence ID" value="QTK42700.1"/>
    <property type="molecule type" value="Genomic_DNA"/>
</dbReference>
<dbReference type="GO" id="GO:0006298">
    <property type="term" value="P:mismatch repair"/>
    <property type="evidence" value="ECO:0007669"/>
    <property type="project" value="UniProtKB-UniRule"/>
</dbReference>
<dbReference type="Proteomes" id="UP000664966">
    <property type="component" value="Chromosome"/>
</dbReference>
<keyword evidence="2 6" id="KW-0255">Endonuclease</keyword>
<dbReference type="Pfam" id="PF03852">
    <property type="entry name" value="Vsr"/>
    <property type="match status" value="1"/>
</dbReference>
<dbReference type="InterPro" id="IPR004603">
    <property type="entry name" value="DNA_mismatch_endonuc_vsr"/>
</dbReference>
<evidence type="ECO:0000313" key="10">
    <source>
        <dbReference type="Proteomes" id="UP000197394"/>
    </source>
</evidence>
<dbReference type="EC" id="3.1.-.-" evidence="6"/>
<dbReference type="PIRSF" id="PIRSF018267">
    <property type="entry name" value="VSR_endonuc"/>
    <property type="match status" value="1"/>
</dbReference>
<dbReference type="EMBL" id="NGKM01000005">
    <property type="protein sequence ID" value="OWK67274.1"/>
    <property type="molecule type" value="Genomic_DNA"/>
</dbReference>
<dbReference type="SUPFAM" id="SSF52980">
    <property type="entry name" value="Restriction endonuclease-like"/>
    <property type="match status" value="1"/>
</dbReference>
<dbReference type="Proteomes" id="UP000197394">
    <property type="component" value="Unassembled WGS sequence"/>
</dbReference>
<proteinExistence type="inferred from homology"/>
<dbReference type="REBASE" id="312554">
    <property type="entry name" value="V.Aba16141ORF3465P"/>
</dbReference>
<reference evidence="8 10" key="1">
    <citation type="submission" date="2017-05" db="EMBL/GenBank/DDBJ databases">
        <title>Draft genome sequence of MDR A. baumannii AB360.</title>
        <authorList>
            <person name="Wareham D.W."/>
            <person name="Bean D.C."/>
        </authorList>
    </citation>
    <scope>NUCLEOTIDE SEQUENCE [LARGE SCALE GENOMIC DNA]</scope>
    <source>
        <strain evidence="8 10">AB360</strain>
    </source>
</reference>
<comment type="similarity">
    <text evidence="6">Belongs to the vsr family.</text>
</comment>